<dbReference type="Proteomes" id="UP000429607">
    <property type="component" value="Unassembled WGS sequence"/>
</dbReference>
<name>A0A6A4C6F7_9STRA</name>
<protein>
    <recommendedName>
        <fullName evidence="5">HTH CENPB-type domain-containing protein</fullName>
    </recommendedName>
</protein>
<evidence type="ECO:0000313" key="4">
    <source>
        <dbReference type="Proteomes" id="UP000434957"/>
    </source>
</evidence>
<reference evidence="2 4" key="1">
    <citation type="submission" date="2018-08" db="EMBL/GenBank/DDBJ databases">
        <title>Genomic investigation of the strawberry pathogen Phytophthora fragariae indicates pathogenicity is determined by transcriptional variation in three key races.</title>
        <authorList>
            <person name="Adams T.M."/>
            <person name="Armitage A.D."/>
            <person name="Sobczyk M.K."/>
            <person name="Bates H.J."/>
            <person name="Dunwell J.M."/>
            <person name="Nellist C.F."/>
            <person name="Harrison R.J."/>
        </authorList>
    </citation>
    <scope>NUCLEOTIDE SEQUENCE [LARGE SCALE GENOMIC DNA]</scope>
    <source>
        <strain evidence="1 3">SCRP249</strain>
        <strain evidence="2 4">SCRP333</strain>
    </source>
</reference>
<evidence type="ECO:0000313" key="2">
    <source>
        <dbReference type="EMBL" id="KAE9286024.1"/>
    </source>
</evidence>
<sequence>MGAWMKIYQKRGLIQKATDCPTMSQAALAAWAKAHYKLKRVPAQATVSDIVKKAALSMSKDYGDGNRRKPLKVTSTALETRLWAWIQAVEAQKRLSVPRTDKDESKRYSA</sequence>
<dbReference type="Proteomes" id="UP000434957">
    <property type="component" value="Unassembled WGS sequence"/>
</dbReference>
<accession>A0A6A4C6F7</accession>
<dbReference type="EMBL" id="QXFV01003065">
    <property type="protein sequence ID" value="KAE8980327.1"/>
    <property type="molecule type" value="Genomic_DNA"/>
</dbReference>
<dbReference type="AlphaFoldDB" id="A0A6A4C6F7"/>
<comment type="caution">
    <text evidence="2">The sequence shown here is derived from an EMBL/GenBank/DDBJ whole genome shotgun (WGS) entry which is preliminary data.</text>
</comment>
<dbReference type="Gene3D" id="1.10.10.60">
    <property type="entry name" value="Homeodomain-like"/>
    <property type="match status" value="1"/>
</dbReference>
<proteinExistence type="predicted"/>
<keyword evidence="4" id="KW-1185">Reference proteome</keyword>
<dbReference type="EMBL" id="QXFT01003417">
    <property type="protein sequence ID" value="KAE9286024.1"/>
    <property type="molecule type" value="Genomic_DNA"/>
</dbReference>
<evidence type="ECO:0000313" key="1">
    <source>
        <dbReference type="EMBL" id="KAE8980327.1"/>
    </source>
</evidence>
<evidence type="ECO:0000313" key="3">
    <source>
        <dbReference type="Proteomes" id="UP000429607"/>
    </source>
</evidence>
<evidence type="ECO:0008006" key="5">
    <source>
        <dbReference type="Google" id="ProtNLM"/>
    </source>
</evidence>
<organism evidence="2 4">
    <name type="scientific">Phytophthora rubi</name>
    <dbReference type="NCBI Taxonomy" id="129364"/>
    <lineage>
        <taxon>Eukaryota</taxon>
        <taxon>Sar</taxon>
        <taxon>Stramenopiles</taxon>
        <taxon>Oomycota</taxon>
        <taxon>Peronosporomycetes</taxon>
        <taxon>Peronosporales</taxon>
        <taxon>Peronosporaceae</taxon>
        <taxon>Phytophthora</taxon>
    </lineage>
</organism>
<gene>
    <name evidence="1" type="ORF">PR001_g24306</name>
    <name evidence="2" type="ORF">PR003_g26427</name>
</gene>